<feature type="transmembrane region" description="Helical" evidence="1">
    <location>
        <begin position="51"/>
        <end position="70"/>
    </location>
</feature>
<evidence type="ECO:0000313" key="2">
    <source>
        <dbReference type="EMBL" id="AEA43047.1"/>
    </source>
</evidence>
<organism evidence="2 3">
    <name type="scientific">Fluviicola taffensis (strain DSM 16823 / NCIMB 13979 / RW262)</name>
    <dbReference type="NCBI Taxonomy" id="755732"/>
    <lineage>
        <taxon>Bacteria</taxon>
        <taxon>Pseudomonadati</taxon>
        <taxon>Bacteroidota</taxon>
        <taxon>Flavobacteriia</taxon>
        <taxon>Flavobacteriales</taxon>
        <taxon>Crocinitomicaceae</taxon>
        <taxon>Fluviicola</taxon>
    </lineage>
</organism>
<keyword evidence="1" id="KW-1133">Transmembrane helix</keyword>
<dbReference type="AlphaFoldDB" id="F2I9Q1"/>
<evidence type="ECO:0008006" key="4">
    <source>
        <dbReference type="Google" id="ProtNLM"/>
    </source>
</evidence>
<evidence type="ECO:0000313" key="3">
    <source>
        <dbReference type="Proteomes" id="UP000007463"/>
    </source>
</evidence>
<dbReference type="Proteomes" id="UP000007463">
    <property type="component" value="Chromosome"/>
</dbReference>
<gene>
    <name evidence="2" type="ordered locus">Fluta_1049</name>
</gene>
<dbReference type="HOGENOM" id="CLU_692136_0_0_10"/>
<keyword evidence="3" id="KW-1185">Reference proteome</keyword>
<evidence type="ECO:0000256" key="1">
    <source>
        <dbReference type="SAM" id="Phobius"/>
    </source>
</evidence>
<name>F2I9Q1_FLUTR</name>
<reference evidence="2 3" key="1">
    <citation type="journal article" date="2011" name="Stand. Genomic Sci.">
        <title>Complete genome sequence of the gliding freshwater bacterium Fluviicola taffensis type strain (RW262).</title>
        <authorList>
            <person name="Woyke T."/>
            <person name="Chertkov O."/>
            <person name="Lapidus A."/>
            <person name="Nolan M."/>
            <person name="Lucas S."/>
            <person name="Del Rio T.G."/>
            <person name="Tice H."/>
            <person name="Cheng J.F."/>
            <person name="Tapia R."/>
            <person name="Han C."/>
            <person name="Goodwin L."/>
            <person name="Pitluck S."/>
            <person name="Liolios K."/>
            <person name="Pagani I."/>
            <person name="Ivanova N."/>
            <person name="Huntemann M."/>
            <person name="Mavromatis K."/>
            <person name="Mikhailova N."/>
            <person name="Pati A."/>
            <person name="Chen A."/>
            <person name="Palaniappan K."/>
            <person name="Land M."/>
            <person name="Hauser L."/>
            <person name="Brambilla E.M."/>
            <person name="Rohde M."/>
            <person name="Mwirichia R."/>
            <person name="Sikorski J."/>
            <person name="Tindall B.J."/>
            <person name="Goker M."/>
            <person name="Bristow J."/>
            <person name="Eisen J.A."/>
            <person name="Markowitz V."/>
            <person name="Hugenholtz P."/>
            <person name="Klenk H.P."/>
            <person name="Kyrpides N.C."/>
        </authorList>
    </citation>
    <scope>NUCLEOTIDE SEQUENCE [LARGE SCALE GENOMIC DNA]</scope>
    <source>
        <strain evidence="3">DSM 16823 / RW262 / RW262</strain>
    </source>
</reference>
<dbReference type="OrthoDB" id="1523584at2"/>
<dbReference type="STRING" id="755732.Fluta_1049"/>
<sequence>MKDAKRHISDDELDQLFRDAHAVEGSEPLFVPEFWSEMEAMLPTETKKRILLPWISLAATLALGLFLIYYPSNHSVITELAHQSTNDSVSNKNADTRIKEQQQLVSVVENTVKEETITTIKTKVQKIQVAPNLKKETNLALQDELVKTDSPDSNTEGLATDSIQLKEQVSNLEDLSFSKLDFIELKGNTDGIVIPEERLKKELPSLNNWYVELGPTLGQSPYLSNDTKRNLVAGAVLGAGYSVKMDQTSITFGLQARMEGFGGLNYQETNFSPGIVRSVSVKQLYSIDLPIKFGYQFGRSEIAFGVIPGIQLFMHGKEQITENQVVTRTASYTGKVQHSSTMSMEFGFQYYYRFAPTYSIGAKINADVLRPFHTDYYLGKAAGFPLNGQIVLRKTFGK</sequence>
<dbReference type="KEGG" id="fte:Fluta_1049"/>
<protein>
    <recommendedName>
        <fullName evidence="4">Outer membrane protein beta-barrel domain-containing protein</fullName>
    </recommendedName>
</protein>
<accession>F2I9Q1</accession>
<dbReference type="RefSeq" id="WP_013685819.1">
    <property type="nucleotide sequence ID" value="NC_015321.1"/>
</dbReference>
<dbReference type="EMBL" id="CP002542">
    <property type="protein sequence ID" value="AEA43047.1"/>
    <property type="molecule type" value="Genomic_DNA"/>
</dbReference>
<keyword evidence="1" id="KW-0472">Membrane</keyword>
<keyword evidence="1" id="KW-0812">Transmembrane</keyword>
<reference evidence="3" key="2">
    <citation type="submission" date="2011-02" db="EMBL/GenBank/DDBJ databases">
        <title>The complete genome of Fluviicola taffensis DSM 16823.</title>
        <authorList>
            <consortium name="US DOE Joint Genome Institute (JGI-PGF)"/>
            <person name="Lucas S."/>
            <person name="Copeland A."/>
            <person name="Lapidus A."/>
            <person name="Bruce D."/>
            <person name="Goodwin L."/>
            <person name="Pitluck S."/>
            <person name="Kyrpides N."/>
            <person name="Mavromatis K."/>
            <person name="Ivanova N."/>
            <person name="Mikhailova N."/>
            <person name="Pagani I."/>
            <person name="Chertkov O."/>
            <person name="Detter J.C."/>
            <person name="Han C."/>
            <person name="Tapia R."/>
            <person name="Land M."/>
            <person name="Hauser L."/>
            <person name="Markowitz V."/>
            <person name="Cheng J.-F."/>
            <person name="Hugenholtz P."/>
            <person name="Woyke T."/>
            <person name="Wu D."/>
            <person name="Tindall B."/>
            <person name="Pomrenke H.G."/>
            <person name="Brambilla E."/>
            <person name="Klenk H.-P."/>
            <person name="Eisen J.A."/>
        </authorList>
    </citation>
    <scope>NUCLEOTIDE SEQUENCE [LARGE SCALE GENOMIC DNA]</scope>
    <source>
        <strain evidence="3">DSM 16823 / RW262 / RW262</strain>
    </source>
</reference>
<proteinExistence type="predicted"/>